<dbReference type="SMART" id="SM00241">
    <property type="entry name" value="ZP"/>
    <property type="match status" value="1"/>
</dbReference>
<reference evidence="7 8" key="1">
    <citation type="submission" date="2023-10" db="EMBL/GenBank/DDBJ databases">
        <title>Genomes of two closely related lineages of the louse Polyplax serrata with different host specificities.</title>
        <authorList>
            <person name="Martinu J."/>
            <person name="Tarabai H."/>
            <person name="Stefka J."/>
            <person name="Hypsa V."/>
        </authorList>
    </citation>
    <scope>NUCLEOTIDE SEQUENCE [LARGE SCALE GENOMIC DNA]</scope>
    <source>
        <strain evidence="7">HR10_N</strain>
    </source>
</reference>
<proteinExistence type="predicted"/>
<evidence type="ECO:0000256" key="3">
    <source>
        <dbReference type="ARBA" id="ARBA00022927"/>
    </source>
</evidence>
<dbReference type="InterPro" id="IPR042235">
    <property type="entry name" value="ZP-C_dom"/>
</dbReference>
<accession>A0AAN8P5R8</accession>
<dbReference type="AlphaFoldDB" id="A0AAN8P5R8"/>
<keyword evidence="2" id="KW-0344">Guanine-nucleotide releasing factor</keyword>
<dbReference type="EMBL" id="JAWJWE010000006">
    <property type="protein sequence ID" value="KAK6633167.1"/>
    <property type="molecule type" value="Genomic_DNA"/>
</dbReference>
<protein>
    <recommendedName>
        <fullName evidence="6">ZP domain-containing protein</fullName>
    </recommendedName>
</protein>
<dbReference type="InterPro" id="IPR001507">
    <property type="entry name" value="ZP_dom"/>
</dbReference>
<feature type="chain" id="PRO_5042953166" description="ZP domain-containing protein" evidence="5">
    <location>
        <begin position="19"/>
        <end position="774"/>
    </location>
</feature>
<evidence type="ECO:0000313" key="7">
    <source>
        <dbReference type="EMBL" id="KAK6633167.1"/>
    </source>
</evidence>
<evidence type="ECO:0000313" key="8">
    <source>
        <dbReference type="Proteomes" id="UP001372834"/>
    </source>
</evidence>
<dbReference type="SUPFAM" id="SSF51316">
    <property type="entry name" value="Mss4-like"/>
    <property type="match status" value="1"/>
</dbReference>
<sequence>MVIFREATLFTLLIATSALSFESGRKALSAREEVEQIRELARMIRQTDNPSDLTVQNLLQWLQGRYESSGSRKARQQSPSREYLPSLQTQNTNGGLNKPRPFQRPQQSQIPDNDNHSGSITPQVPYPQSSDQPGFESPFNNEVTSKKPDFNFQQSPNFSQEDSEQETESSTIQPQQFEFVSAASVMPGFVVDEPDKQNGLGQFPPDDLNHPPHIHALDVQCAKDMMTITIEFNRIFNGVIYSKGFYNLEKCRYVTENSGQQRYTFRVSLDSCGTQFIDQFDQGGQAYLENVLVLQNEPGIQEVWDTVRTVRCLWEGSIRQDLSVSLVIGMLTQEVVTFNGDTGKARLDIQVGKGPFAAPANGVVKIGEPMTLVVYVEGDPGFDVVVRQCQARDSTGEKSILLFDERGCVLKPKLFGAFQKTRETGNTGASLIAYSYFSAFKFPDEMDLVIECNVELCKVNCEMCPEEQKLEPGRRRRDISYNETIADGGKKVSGRIRVLAEEDLTALEIREQLTTMGLDITLTKTNFLFRPQGNLHVNTKFHSFVCSNFDAIVNLIGYFGNNVVQTTEAVAEQSLMQPLPSYCRVHATLLNPKNRLKLLNEKEAKNMSESTSRLPGKEIELKLLSKWTVHLIPSTSLEIAKFAKQYALLIRQGSLCSNGFLLGQNIIDRRNKLLFCPSRILNPGLGIYYASEFNLPMMTKKKSVQENNMGTQFETLKYFWQINDMYTFENICFSNTVDNIKYLACADCEIGPIGYYNIATKISYVALSRVKHTN</sequence>
<dbReference type="InterPro" id="IPR011057">
    <property type="entry name" value="Mss4-like_sf"/>
</dbReference>
<comment type="caution">
    <text evidence="7">The sequence shown here is derived from an EMBL/GenBank/DDBJ whole genome shotgun (WGS) entry which is preliminary data.</text>
</comment>
<name>A0AAN8P5R8_POLSC</name>
<dbReference type="PROSITE" id="PS51034">
    <property type="entry name" value="ZP_2"/>
    <property type="match status" value="1"/>
</dbReference>
<gene>
    <name evidence="7" type="ORF">RUM43_012911</name>
</gene>
<keyword evidence="1" id="KW-0813">Transport</keyword>
<evidence type="ECO:0000256" key="1">
    <source>
        <dbReference type="ARBA" id="ARBA00022448"/>
    </source>
</evidence>
<dbReference type="InterPro" id="IPR011323">
    <property type="entry name" value="Mss4/transl-control_tumour"/>
</dbReference>
<dbReference type="PANTHER" id="PTHR46560:SF4">
    <property type="entry name" value="DUSKY"/>
    <property type="match status" value="1"/>
</dbReference>
<dbReference type="PANTHER" id="PTHR46560">
    <property type="entry name" value="CYPHER, ISOFORM B"/>
    <property type="match status" value="1"/>
</dbReference>
<dbReference type="InterPro" id="IPR056953">
    <property type="entry name" value="CUT_N"/>
</dbReference>
<dbReference type="Pfam" id="PF04421">
    <property type="entry name" value="Mss4"/>
    <property type="match status" value="1"/>
</dbReference>
<feature type="compositionally biased region" description="Polar residues" evidence="4">
    <location>
        <begin position="67"/>
        <end position="95"/>
    </location>
</feature>
<feature type="region of interest" description="Disordered" evidence="4">
    <location>
        <begin position="67"/>
        <end position="172"/>
    </location>
</feature>
<dbReference type="FunFam" id="2.170.150.10:FF:000005">
    <property type="entry name" value="Guanine nucleotide exchange factor MSS4"/>
    <property type="match status" value="1"/>
</dbReference>
<keyword evidence="5" id="KW-0732">Signal</keyword>
<feature type="domain" description="ZP" evidence="6">
    <location>
        <begin position="220"/>
        <end position="471"/>
    </location>
</feature>
<keyword evidence="3" id="KW-0653">Protein transport</keyword>
<organism evidence="7 8">
    <name type="scientific">Polyplax serrata</name>
    <name type="common">Common mouse louse</name>
    <dbReference type="NCBI Taxonomy" id="468196"/>
    <lineage>
        <taxon>Eukaryota</taxon>
        <taxon>Metazoa</taxon>
        <taxon>Ecdysozoa</taxon>
        <taxon>Arthropoda</taxon>
        <taxon>Hexapoda</taxon>
        <taxon>Insecta</taxon>
        <taxon>Pterygota</taxon>
        <taxon>Neoptera</taxon>
        <taxon>Paraneoptera</taxon>
        <taxon>Psocodea</taxon>
        <taxon>Troctomorpha</taxon>
        <taxon>Phthiraptera</taxon>
        <taxon>Anoplura</taxon>
        <taxon>Polyplacidae</taxon>
        <taxon>Polyplax</taxon>
    </lineage>
</organism>
<dbReference type="Proteomes" id="UP001372834">
    <property type="component" value="Unassembled WGS sequence"/>
</dbReference>
<dbReference type="Gene3D" id="2.170.150.10">
    <property type="entry name" value="Metal Binding Protein, Guanine Nucleotide Exchange Factor, Chain A"/>
    <property type="match status" value="1"/>
</dbReference>
<evidence type="ECO:0000256" key="5">
    <source>
        <dbReference type="SAM" id="SignalP"/>
    </source>
</evidence>
<dbReference type="Pfam" id="PF25057">
    <property type="entry name" value="CUT_N"/>
    <property type="match status" value="1"/>
</dbReference>
<dbReference type="GO" id="GO:0005085">
    <property type="term" value="F:guanyl-nucleotide exchange factor activity"/>
    <property type="evidence" value="ECO:0007669"/>
    <property type="project" value="UniProtKB-KW"/>
</dbReference>
<evidence type="ECO:0000259" key="6">
    <source>
        <dbReference type="PROSITE" id="PS51034"/>
    </source>
</evidence>
<dbReference type="GO" id="GO:0015031">
    <property type="term" value="P:protein transport"/>
    <property type="evidence" value="ECO:0007669"/>
    <property type="project" value="UniProtKB-KW"/>
</dbReference>
<dbReference type="PROSITE" id="PS51796">
    <property type="entry name" value="MSS4"/>
    <property type="match status" value="1"/>
</dbReference>
<feature type="signal peptide" evidence="5">
    <location>
        <begin position="1"/>
        <end position="18"/>
    </location>
</feature>
<evidence type="ECO:0000256" key="2">
    <source>
        <dbReference type="ARBA" id="ARBA00022658"/>
    </source>
</evidence>
<dbReference type="InterPro" id="IPR007515">
    <property type="entry name" value="Mss4"/>
</dbReference>
<dbReference type="GO" id="GO:0007264">
    <property type="term" value="P:small GTPase-mediated signal transduction"/>
    <property type="evidence" value="ECO:0007669"/>
    <property type="project" value="InterPro"/>
</dbReference>
<evidence type="ECO:0000256" key="4">
    <source>
        <dbReference type="SAM" id="MobiDB-lite"/>
    </source>
</evidence>
<dbReference type="Gene3D" id="2.60.40.3210">
    <property type="entry name" value="Zona pellucida, ZP-N domain"/>
    <property type="match status" value="1"/>
</dbReference>
<dbReference type="Gene3D" id="2.60.40.4100">
    <property type="entry name" value="Zona pellucida, ZP-C domain"/>
    <property type="match status" value="1"/>
</dbReference>
<feature type="compositionally biased region" description="Polar residues" evidence="4">
    <location>
        <begin position="104"/>
        <end position="143"/>
    </location>
</feature>